<gene>
    <name evidence="2" type="ORF">BCR33DRAFT_787612</name>
</gene>
<evidence type="ECO:0000313" key="3">
    <source>
        <dbReference type="Proteomes" id="UP000193642"/>
    </source>
</evidence>
<dbReference type="AlphaFoldDB" id="A0A1Y2C0E3"/>
<keyword evidence="3" id="KW-1185">Reference proteome</keyword>
<dbReference type="Proteomes" id="UP000193642">
    <property type="component" value="Unassembled WGS sequence"/>
</dbReference>
<feature type="transmembrane region" description="Helical" evidence="1">
    <location>
        <begin position="33"/>
        <end position="55"/>
    </location>
</feature>
<dbReference type="EMBL" id="MCGO01000035">
    <property type="protein sequence ID" value="ORY40513.1"/>
    <property type="molecule type" value="Genomic_DNA"/>
</dbReference>
<keyword evidence="1" id="KW-0812">Transmembrane</keyword>
<comment type="caution">
    <text evidence="2">The sequence shown here is derived from an EMBL/GenBank/DDBJ whole genome shotgun (WGS) entry which is preliminary data.</text>
</comment>
<proteinExistence type="predicted"/>
<reference evidence="2 3" key="1">
    <citation type="submission" date="2016-07" db="EMBL/GenBank/DDBJ databases">
        <title>Pervasive Adenine N6-methylation of Active Genes in Fungi.</title>
        <authorList>
            <consortium name="DOE Joint Genome Institute"/>
            <person name="Mondo S.J."/>
            <person name="Dannebaum R.O."/>
            <person name="Kuo R.C."/>
            <person name="Labutti K."/>
            <person name="Haridas S."/>
            <person name="Kuo A."/>
            <person name="Salamov A."/>
            <person name="Ahrendt S.R."/>
            <person name="Lipzen A."/>
            <person name="Sullivan W."/>
            <person name="Andreopoulos W.B."/>
            <person name="Clum A."/>
            <person name="Lindquist E."/>
            <person name="Daum C."/>
            <person name="Ramamoorthy G.K."/>
            <person name="Gryganskyi A."/>
            <person name="Culley D."/>
            <person name="Magnuson J.K."/>
            <person name="James T.Y."/>
            <person name="O'Malley M.A."/>
            <person name="Stajich J.E."/>
            <person name="Spatafora J.W."/>
            <person name="Visel A."/>
            <person name="Grigoriev I.V."/>
        </authorList>
    </citation>
    <scope>NUCLEOTIDE SEQUENCE [LARGE SCALE GENOMIC DNA]</scope>
    <source>
        <strain evidence="2 3">JEL800</strain>
    </source>
</reference>
<accession>A0A1Y2C0E3</accession>
<keyword evidence="1" id="KW-1133">Transmembrane helix</keyword>
<organism evidence="2 3">
    <name type="scientific">Rhizoclosmatium globosum</name>
    <dbReference type="NCBI Taxonomy" id="329046"/>
    <lineage>
        <taxon>Eukaryota</taxon>
        <taxon>Fungi</taxon>
        <taxon>Fungi incertae sedis</taxon>
        <taxon>Chytridiomycota</taxon>
        <taxon>Chytridiomycota incertae sedis</taxon>
        <taxon>Chytridiomycetes</taxon>
        <taxon>Chytridiales</taxon>
        <taxon>Chytriomycetaceae</taxon>
        <taxon>Rhizoclosmatium</taxon>
    </lineage>
</organism>
<keyword evidence="1" id="KW-0472">Membrane</keyword>
<protein>
    <submittedName>
        <fullName evidence="2">Uncharacterized protein</fullName>
    </submittedName>
</protein>
<sequence>MRILCVNFAALVFGQYAIFSSSTTVTNVQRVSAIVEAFTAPFAGVALIVAGSLAYRRRRQNKSTAAAAKKDLEQVKEDALLVAQ</sequence>
<name>A0A1Y2C0E3_9FUNG</name>
<evidence type="ECO:0000256" key="1">
    <source>
        <dbReference type="SAM" id="Phobius"/>
    </source>
</evidence>
<evidence type="ECO:0000313" key="2">
    <source>
        <dbReference type="EMBL" id="ORY40513.1"/>
    </source>
</evidence>